<dbReference type="STRING" id="188477.A0A433T2I8"/>
<feature type="non-terminal residue" evidence="2">
    <location>
        <position position="1"/>
    </location>
</feature>
<reference evidence="2 3" key="1">
    <citation type="submission" date="2019-01" db="EMBL/GenBank/DDBJ databases">
        <title>A draft genome assembly of the solar-powered sea slug Elysia chlorotica.</title>
        <authorList>
            <person name="Cai H."/>
            <person name="Li Q."/>
            <person name="Fang X."/>
            <person name="Li J."/>
            <person name="Curtis N.E."/>
            <person name="Altenburger A."/>
            <person name="Shibata T."/>
            <person name="Feng M."/>
            <person name="Maeda T."/>
            <person name="Schwartz J.A."/>
            <person name="Shigenobu S."/>
            <person name="Lundholm N."/>
            <person name="Nishiyama T."/>
            <person name="Yang H."/>
            <person name="Hasebe M."/>
            <person name="Li S."/>
            <person name="Pierce S.K."/>
            <person name="Wang J."/>
        </authorList>
    </citation>
    <scope>NUCLEOTIDE SEQUENCE [LARGE SCALE GENOMIC DNA]</scope>
    <source>
        <strain evidence="2">EC2010</strain>
        <tissue evidence="2">Whole organism of an adult</tissue>
    </source>
</reference>
<dbReference type="GO" id="GO:0005829">
    <property type="term" value="C:cytosol"/>
    <property type="evidence" value="ECO:0007669"/>
    <property type="project" value="TreeGrafter"/>
</dbReference>
<feature type="domain" description="Tetrapyrrole biosynthesis uroporphyrinogen III synthase" evidence="1">
    <location>
        <begin position="2"/>
        <end position="144"/>
    </location>
</feature>
<protein>
    <recommendedName>
        <fullName evidence="1">Tetrapyrrole biosynthesis uroporphyrinogen III synthase domain-containing protein</fullName>
    </recommendedName>
</protein>
<dbReference type="GO" id="GO:0004852">
    <property type="term" value="F:uroporphyrinogen-III synthase activity"/>
    <property type="evidence" value="ECO:0007669"/>
    <property type="project" value="InterPro"/>
</dbReference>
<dbReference type="GO" id="GO:0006782">
    <property type="term" value="P:protoporphyrinogen IX biosynthetic process"/>
    <property type="evidence" value="ECO:0007669"/>
    <property type="project" value="UniProtKB-UniPathway"/>
</dbReference>
<proteinExistence type="predicted"/>
<dbReference type="Proteomes" id="UP000271974">
    <property type="component" value="Unassembled WGS sequence"/>
</dbReference>
<dbReference type="InterPro" id="IPR039793">
    <property type="entry name" value="UROS/Hem4"/>
</dbReference>
<dbReference type="UniPathway" id="UPA00251">
    <property type="reaction ID" value="UER00320"/>
</dbReference>
<dbReference type="OrthoDB" id="5595751at2759"/>
<dbReference type="InterPro" id="IPR036108">
    <property type="entry name" value="4pyrrol_syn_uPrphyn_synt_sf"/>
</dbReference>
<dbReference type="PANTHER" id="PTHR12390">
    <property type="entry name" value="UROPORPHYRINOGEN III SYNTHASE"/>
    <property type="match status" value="1"/>
</dbReference>
<name>A0A433T2I8_ELYCH</name>
<evidence type="ECO:0000313" key="2">
    <source>
        <dbReference type="EMBL" id="RUS75779.1"/>
    </source>
</evidence>
<dbReference type="PANTHER" id="PTHR12390:SF0">
    <property type="entry name" value="UROPORPHYRINOGEN-III SYNTHASE"/>
    <property type="match status" value="1"/>
</dbReference>
<dbReference type="AlphaFoldDB" id="A0A433T2I8"/>
<evidence type="ECO:0000313" key="3">
    <source>
        <dbReference type="Proteomes" id="UP000271974"/>
    </source>
</evidence>
<gene>
    <name evidence="2" type="ORF">EGW08_016465</name>
</gene>
<dbReference type="InterPro" id="IPR003754">
    <property type="entry name" value="4pyrrol_synth_uPrphyn_synth"/>
</dbReference>
<dbReference type="GO" id="GO:0006780">
    <property type="term" value="P:uroporphyrinogen III biosynthetic process"/>
    <property type="evidence" value="ECO:0007669"/>
    <property type="project" value="InterPro"/>
</dbReference>
<dbReference type="EMBL" id="RQTK01000712">
    <property type="protein sequence ID" value="RUS75779.1"/>
    <property type="molecule type" value="Genomic_DNA"/>
</dbReference>
<dbReference type="Gene3D" id="3.40.50.10090">
    <property type="match status" value="2"/>
</dbReference>
<dbReference type="CDD" id="cd06578">
    <property type="entry name" value="HemD"/>
    <property type="match status" value="1"/>
</dbReference>
<dbReference type="Pfam" id="PF02602">
    <property type="entry name" value="HEM4"/>
    <property type="match status" value="1"/>
</dbReference>
<accession>A0A433T2I8</accession>
<evidence type="ECO:0000259" key="1">
    <source>
        <dbReference type="Pfam" id="PF02602"/>
    </source>
</evidence>
<dbReference type="SUPFAM" id="SSF69618">
    <property type="entry name" value="HemD-like"/>
    <property type="match status" value="1"/>
</dbReference>
<organism evidence="2 3">
    <name type="scientific">Elysia chlorotica</name>
    <name type="common">Eastern emerald elysia</name>
    <name type="synonym">Sea slug</name>
    <dbReference type="NCBI Taxonomy" id="188477"/>
    <lineage>
        <taxon>Eukaryota</taxon>
        <taxon>Metazoa</taxon>
        <taxon>Spiralia</taxon>
        <taxon>Lophotrochozoa</taxon>
        <taxon>Mollusca</taxon>
        <taxon>Gastropoda</taxon>
        <taxon>Heterobranchia</taxon>
        <taxon>Euthyneura</taxon>
        <taxon>Panpulmonata</taxon>
        <taxon>Sacoglossa</taxon>
        <taxon>Placobranchoidea</taxon>
        <taxon>Plakobranchidae</taxon>
        <taxon>Elysia</taxon>
    </lineage>
</organism>
<sequence>GFNPQGEESGNSQALGDYILQHVSSTDSRPLLYPCSNLHRDTLKEVLTTNGKDVKEIIAYETCPNERLRETLEEAIQQQGPPDYVVFFSPSGFQYTLDGIGAHTIHLDRVKFVAIGPTTEKAICDKGYRPFATAEKPDPERLLQCLHHERKKEL</sequence>
<keyword evidence="3" id="KW-1185">Reference proteome</keyword>
<comment type="caution">
    <text evidence="2">The sequence shown here is derived from an EMBL/GenBank/DDBJ whole genome shotgun (WGS) entry which is preliminary data.</text>
</comment>